<keyword evidence="1" id="KW-1133">Transmembrane helix</keyword>
<feature type="transmembrane region" description="Helical" evidence="1">
    <location>
        <begin position="95"/>
        <end position="113"/>
    </location>
</feature>
<keyword evidence="1" id="KW-0472">Membrane</keyword>
<organism evidence="2 3">
    <name type="scientific">Caenorhabditis angaria</name>
    <dbReference type="NCBI Taxonomy" id="860376"/>
    <lineage>
        <taxon>Eukaryota</taxon>
        <taxon>Metazoa</taxon>
        <taxon>Ecdysozoa</taxon>
        <taxon>Nematoda</taxon>
        <taxon>Chromadorea</taxon>
        <taxon>Rhabditida</taxon>
        <taxon>Rhabditina</taxon>
        <taxon>Rhabditomorpha</taxon>
        <taxon>Rhabditoidea</taxon>
        <taxon>Rhabditidae</taxon>
        <taxon>Peloderinae</taxon>
        <taxon>Caenorhabditis</taxon>
    </lineage>
</organism>
<dbReference type="EMBL" id="CANHGI010000005">
    <property type="protein sequence ID" value="CAI5453324.1"/>
    <property type="molecule type" value="Genomic_DNA"/>
</dbReference>
<reference evidence="2" key="1">
    <citation type="submission" date="2022-11" db="EMBL/GenBank/DDBJ databases">
        <authorList>
            <person name="Kikuchi T."/>
        </authorList>
    </citation>
    <scope>NUCLEOTIDE SEQUENCE</scope>
    <source>
        <strain evidence="2">PS1010</strain>
    </source>
</reference>
<gene>
    <name evidence="2" type="ORF">CAMP_LOCUS15961</name>
</gene>
<proteinExistence type="predicted"/>
<name>A0A9P1N862_9PELO</name>
<feature type="transmembrane region" description="Helical" evidence="1">
    <location>
        <begin position="134"/>
        <end position="154"/>
    </location>
</feature>
<dbReference type="Proteomes" id="UP001152747">
    <property type="component" value="Unassembled WGS sequence"/>
</dbReference>
<sequence length="214" mass="25136">MLFVLLIGLQRIIIIMKFEKLEKYVQGKYLNRILILIIVWIIASSYYTSDSSAFDRISDTNCVIYEMLTDNFTSQKTNISEGETVIFYMSAYFDMLIPVISLAIHIILLYAIHKNRHILSETRRKSELAIIYQNLPLFLYFIVRIIGIILFFLIQTSDPYNEYIMQSLICRKSSKFGLFPITYTVANWKRLRKMLVCKCWKNRVHVVDLASTVS</sequence>
<evidence type="ECO:0000256" key="1">
    <source>
        <dbReference type="SAM" id="Phobius"/>
    </source>
</evidence>
<feature type="transmembrane region" description="Helical" evidence="1">
    <location>
        <begin position="29"/>
        <end position="47"/>
    </location>
</feature>
<evidence type="ECO:0000313" key="3">
    <source>
        <dbReference type="Proteomes" id="UP001152747"/>
    </source>
</evidence>
<accession>A0A9P1N862</accession>
<keyword evidence="1" id="KW-0812">Transmembrane</keyword>
<dbReference type="AlphaFoldDB" id="A0A9P1N862"/>
<protein>
    <submittedName>
        <fullName evidence="2">Uncharacterized protein</fullName>
    </submittedName>
</protein>
<comment type="caution">
    <text evidence="2">The sequence shown here is derived from an EMBL/GenBank/DDBJ whole genome shotgun (WGS) entry which is preliminary data.</text>
</comment>
<evidence type="ECO:0000313" key="2">
    <source>
        <dbReference type="EMBL" id="CAI5453324.1"/>
    </source>
</evidence>
<keyword evidence="3" id="KW-1185">Reference proteome</keyword>